<dbReference type="GO" id="GO:0032259">
    <property type="term" value="P:methylation"/>
    <property type="evidence" value="ECO:0007669"/>
    <property type="project" value="UniProtKB-KW"/>
</dbReference>
<evidence type="ECO:0000256" key="2">
    <source>
        <dbReference type="ARBA" id="ARBA00022603"/>
    </source>
</evidence>
<keyword evidence="3 5" id="KW-0808">Transferase</keyword>
<dbReference type="PROSITE" id="PS00092">
    <property type="entry name" value="N6_MTASE"/>
    <property type="match status" value="1"/>
</dbReference>
<dbReference type="EMBL" id="MT144703">
    <property type="protein sequence ID" value="QJH97826.1"/>
    <property type="molecule type" value="Genomic_DNA"/>
</dbReference>
<protein>
    <submittedName>
        <fullName evidence="5">Putative methyltransferase</fullName>
    </submittedName>
</protein>
<evidence type="ECO:0000313" key="6">
    <source>
        <dbReference type="EMBL" id="QJH97826.1"/>
    </source>
</evidence>
<keyword evidence="2 5" id="KW-0489">Methyltransferase</keyword>
<proteinExistence type="inferred from homology"/>
<dbReference type="EMBL" id="MT141578">
    <property type="protein sequence ID" value="QJA67995.1"/>
    <property type="molecule type" value="Genomic_DNA"/>
</dbReference>
<dbReference type="GO" id="GO:0008170">
    <property type="term" value="F:N-methyltransferase activity"/>
    <property type="evidence" value="ECO:0007669"/>
    <property type="project" value="InterPro"/>
</dbReference>
<dbReference type="AlphaFoldDB" id="A0A6M3JFN8"/>
<dbReference type="InterPro" id="IPR002052">
    <property type="entry name" value="DNA_methylase_N6_adenine_CS"/>
</dbReference>
<sequence length="224" mass="25729">MIGLPEPYYETELGKLYHGDCLEILPTLEPVDLVLTDPPYGIGMDKGFEGFEGFGGFGEPIARRQYDFEYDDKRPEPETLKAILRSSKNAMIFGGNFFADILPKSTHWIFWDKKNTMPTFGDGELIWTNFDRKSIKKVEWQYNGLLGKEKQRFHPNQKPVGLIIKLLSDYLKGKTVADFYAGSGTVSIACERMGIKWIACEKIEKLCAIAKQRIENERKQRKLF</sequence>
<organism evidence="5">
    <name type="scientific">viral metagenome</name>
    <dbReference type="NCBI Taxonomy" id="1070528"/>
    <lineage>
        <taxon>unclassified sequences</taxon>
        <taxon>metagenomes</taxon>
        <taxon>organismal metagenomes</taxon>
    </lineage>
</organism>
<dbReference type="InterPro" id="IPR029063">
    <property type="entry name" value="SAM-dependent_MTases_sf"/>
</dbReference>
<evidence type="ECO:0000259" key="4">
    <source>
        <dbReference type="Pfam" id="PF01555"/>
    </source>
</evidence>
<dbReference type="Gene3D" id="3.40.50.150">
    <property type="entry name" value="Vaccinia Virus protein VP39"/>
    <property type="match status" value="1"/>
</dbReference>
<evidence type="ECO:0000256" key="3">
    <source>
        <dbReference type="ARBA" id="ARBA00022679"/>
    </source>
</evidence>
<comment type="similarity">
    <text evidence="1">Belongs to the N(4)/N(6)-methyltransferase family.</text>
</comment>
<dbReference type="InterPro" id="IPR001091">
    <property type="entry name" value="RM_Methyltransferase"/>
</dbReference>
<dbReference type="Pfam" id="PF01555">
    <property type="entry name" value="N6_N4_Mtase"/>
    <property type="match status" value="1"/>
</dbReference>
<dbReference type="GO" id="GO:0003677">
    <property type="term" value="F:DNA binding"/>
    <property type="evidence" value="ECO:0007669"/>
    <property type="project" value="InterPro"/>
</dbReference>
<name>A0A6M3JFN8_9ZZZZ</name>
<evidence type="ECO:0000256" key="1">
    <source>
        <dbReference type="ARBA" id="ARBA00006594"/>
    </source>
</evidence>
<dbReference type="PRINTS" id="PR00508">
    <property type="entry name" value="S21N4MTFRASE"/>
</dbReference>
<evidence type="ECO:0000313" key="5">
    <source>
        <dbReference type="EMBL" id="QJA67995.1"/>
    </source>
</evidence>
<reference evidence="5" key="1">
    <citation type="submission" date="2020-03" db="EMBL/GenBank/DDBJ databases">
        <title>The deep terrestrial virosphere.</title>
        <authorList>
            <person name="Holmfeldt K."/>
            <person name="Nilsson E."/>
            <person name="Simone D."/>
            <person name="Lopez-Fernandez M."/>
            <person name="Wu X."/>
            <person name="de Brujin I."/>
            <person name="Lundin D."/>
            <person name="Andersson A."/>
            <person name="Bertilsson S."/>
            <person name="Dopson M."/>
        </authorList>
    </citation>
    <scope>NUCLEOTIDE SEQUENCE</scope>
    <source>
        <strain evidence="7">MM415A00131</strain>
        <strain evidence="5">MM415B00138</strain>
        <strain evidence="6">TM448B01094</strain>
    </source>
</reference>
<feature type="domain" description="DNA methylase N-4/N-6" evidence="4">
    <location>
        <begin position="101"/>
        <end position="212"/>
    </location>
</feature>
<dbReference type="EMBL" id="MT145193">
    <property type="protein sequence ID" value="QJI05051.1"/>
    <property type="molecule type" value="Genomic_DNA"/>
</dbReference>
<evidence type="ECO:0000313" key="7">
    <source>
        <dbReference type="EMBL" id="QJI05051.1"/>
    </source>
</evidence>
<accession>A0A6M3JFN8</accession>
<gene>
    <name evidence="7" type="ORF">MM415A00131_0069</name>
    <name evidence="5" type="ORF">MM415B00138_0045</name>
    <name evidence="6" type="ORF">TM448B01094_0021</name>
</gene>
<dbReference type="InterPro" id="IPR002941">
    <property type="entry name" value="DNA_methylase_N4/N6"/>
</dbReference>
<dbReference type="SUPFAM" id="SSF53335">
    <property type="entry name" value="S-adenosyl-L-methionine-dependent methyltransferases"/>
    <property type="match status" value="1"/>
</dbReference>